<gene>
    <name evidence="2" type="ORF">HannXRQ_Chr08g0222891</name>
</gene>
<evidence type="ECO:0000259" key="1">
    <source>
        <dbReference type="Pfam" id="PF23622"/>
    </source>
</evidence>
<dbReference type="InParanoid" id="A0A251U5R8"/>
<dbReference type="Proteomes" id="UP000215914">
    <property type="component" value="Chromosome 8"/>
</dbReference>
<dbReference type="Pfam" id="PF23622">
    <property type="entry name" value="LRR_At1g61320_AtMIF1"/>
    <property type="match status" value="1"/>
</dbReference>
<keyword evidence="3" id="KW-1185">Reference proteome</keyword>
<name>A0A251U5R8_HELAN</name>
<dbReference type="AlphaFoldDB" id="A0A251U5R8"/>
<evidence type="ECO:0000313" key="3">
    <source>
        <dbReference type="Proteomes" id="UP000215914"/>
    </source>
</evidence>
<evidence type="ECO:0000313" key="2">
    <source>
        <dbReference type="EMBL" id="OTG18419.1"/>
    </source>
</evidence>
<dbReference type="InterPro" id="IPR032675">
    <property type="entry name" value="LRR_dom_sf"/>
</dbReference>
<dbReference type="InterPro" id="IPR036047">
    <property type="entry name" value="F-box-like_dom_sf"/>
</dbReference>
<dbReference type="Gene3D" id="3.80.10.10">
    <property type="entry name" value="Ribonuclease Inhibitor"/>
    <property type="match status" value="2"/>
</dbReference>
<sequence length="573" mass="66339">MKSKRLSKAKRLSLDIITTLPQPIIETILCLLPIREAARTSILSRDWRYKWTTIPKLVFSTPDANPIMETSKLIRAIHQVISLRQDPIHEFTLSLHGNCFGKTGLPSCEVDQILCHLSKNHPVNKLILDFGASSDDCSYNLPFSVFSSLHRLTELYLSWCDLDHQPAFNGFGSLVVLSLDFVWISRKTLLCLLSSCPSLKSFRLIMPEDHVVGRENSTMIELFQCLPLIEHLTIWCDTIWWFVPDLVPQELPTSLIHLKYFCMEQMSFHHGYALTFLAILIKNSPNLEKIELQIDAAHYLFNDTDYDSDVYEEYHSDVWLEHLSNVWLEHLIELKITDFSNLEPELEFVKLILAKSPKLKKVSIKSVVKRDQEPGMLKTLLRTPRVSAVEIDVLMFKDHVVGRDEKSTMTELFECLPVIEHLTIWSEISPWFVPDLVPRDLPTSLIHLKYFRFEQMSFHDGYALTFLAVLIKSSPNLEKIELEIDDPDLYEKYHSDVWLEHLSNVWLEHLIELKIRDFSNLEPELEFVKLILAKSPKLKKVSIKCVVKKDQEPGMLKTLLRTPRVSAVEIDVV</sequence>
<accession>A0A251U5R8</accession>
<dbReference type="SUPFAM" id="SSF52047">
    <property type="entry name" value="RNI-like"/>
    <property type="match status" value="1"/>
</dbReference>
<dbReference type="PANTHER" id="PTHR31639:SF315">
    <property type="entry name" value="LEUCINE-RICH REPEAT DOMAIN SUPERFAMILY, F-BOX-LIKE DOMAIN SUPERFAMILY"/>
    <property type="match status" value="1"/>
</dbReference>
<dbReference type="SUPFAM" id="SSF81383">
    <property type="entry name" value="F-box domain"/>
    <property type="match status" value="1"/>
</dbReference>
<dbReference type="PANTHER" id="PTHR31639">
    <property type="entry name" value="F-BOX PROTEIN-LIKE"/>
    <property type="match status" value="1"/>
</dbReference>
<dbReference type="EMBL" id="CM007897">
    <property type="protein sequence ID" value="OTG18419.1"/>
    <property type="molecule type" value="Genomic_DNA"/>
</dbReference>
<reference evidence="3" key="1">
    <citation type="journal article" date="2017" name="Nature">
        <title>The sunflower genome provides insights into oil metabolism, flowering and Asterid evolution.</title>
        <authorList>
            <person name="Badouin H."/>
            <person name="Gouzy J."/>
            <person name="Grassa C.J."/>
            <person name="Murat F."/>
            <person name="Staton S.E."/>
            <person name="Cottret L."/>
            <person name="Lelandais-Briere C."/>
            <person name="Owens G.L."/>
            <person name="Carrere S."/>
            <person name="Mayjonade B."/>
            <person name="Legrand L."/>
            <person name="Gill N."/>
            <person name="Kane N.C."/>
            <person name="Bowers J.E."/>
            <person name="Hubner S."/>
            <person name="Bellec A."/>
            <person name="Berard A."/>
            <person name="Berges H."/>
            <person name="Blanchet N."/>
            <person name="Boniface M.C."/>
            <person name="Brunel D."/>
            <person name="Catrice O."/>
            <person name="Chaidir N."/>
            <person name="Claudel C."/>
            <person name="Donnadieu C."/>
            <person name="Faraut T."/>
            <person name="Fievet G."/>
            <person name="Helmstetter N."/>
            <person name="King M."/>
            <person name="Knapp S.J."/>
            <person name="Lai Z."/>
            <person name="Le Paslier M.C."/>
            <person name="Lippi Y."/>
            <person name="Lorenzon L."/>
            <person name="Mandel J.R."/>
            <person name="Marage G."/>
            <person name="Marchand G."/>
            <person name="Marquand E."/>
            <person name="Bret-Mestries E."/>
            <person name="Morien E."/>
            <person name="Nambeesan S."/>
            <person name="Nguyen T."/>
            <person name="Pegot-Espagnet P."/>
            <person name="Pouilly N."/>
            <person name="Raftis F."/>
            <person name="Sallet E."/>
            <person name="Schiex T."/>
            <person name="Thomas J."/>
            <person name="Vandecasteele C."/>
            <person name="Vares D."/>
            <person name="Vear F."/>
            <person name="Vautrin S."/>
            <person name="Crespi M."/>
            <person name="Mangin B."/>
            <person name="Burke J.M."/>
            <person name="Salse J."/>
            <person name="Munos S."/>
            <person name="Vincourt P."/>
            <person name="Rieseberg L.H."/>
            <person name="Langlade N.B."/>
        </authorList>
    </citation>
    <scope>NUCLEOTIDE SEQUENCE [LARGE SCALE GENOMIC DNA]</scope>
    <source>
        <strain evidence="3">cv. SF193</strain>
    </source>
</reference>
<protein>
    <submittedName>
        <fullName evidence="2">Putative F-box domain, Leucine-rich repeat domain, L domain-like protein</fullName>
    </submittedName>
</protein>
<feature type="domain" description="At1g61320/AtMIF1 LRR" evidence="1">
    <location>
        <begin position="122"/>
        <end position="205"/>
    </location>
</feature>
<dbReference type="InterPro" id="IPR055357">
    <property type="entry name" value="LRR_At1g61320_AtMIF1"/>
</dbReference>
<proteinExistence type="predicted"/>
<organism evidence="2 3">
    <name type="scientific">Helianthus annuus</name>
    <name type="common">Common sunflower</name>
    <dbReference type="NCBI Taxonomy" id="4232"/>
    <lineage>
        <taxon>Eukaryota</taxon>
        <taxon>Viridiplantae</taxon>
        <taxon>Streptophyta</taxon>
        <taxon>Embryophyta</taxon>
        <taxon>Tracheophyta</taxon>
        <taxon>Spermatophyta</taxon>
        <taxon>Magnoliopsida</taxon>
        <taxon>eudicotyledons</taxon>
        <taxon>Gunneridae</taxon>
        <taxon>Pentapetalae</taxon>
        <taxon>asterids</taxon>
        <taxon>campanulids</taxon>
        <taxon>Asterales</taxon>
        <taxon>Asteraceae</taxon>
        <taxon>Asteroideae</taxon>
        <taxon>Heliantheae alliance</taxon>
        <taxon>Heliantheae</taxon>
        <taxon>Helianthus</taxon>
    </lineage>
</organism>